<evidence type="ECO:0000256" key="12">
    <source>
        <dbReference type="ARBA" id="ARBA00023014"/>
    </source>
</evidence>
<feature type="binding site" evidence="15 16">
    <location>
        <begin position="52"/>
        <end position="55"/>
    </location>
    <ligand>
        <name>FAD</name>
        <dbReference type="ChEBI" id="CHEBI:57692"/>
    </ligand>
</feature>
<dbReference type="EMBL" id="CP010525">
    <property type="protein sequence ID" value="AJO23464.1"/>
    <property type="molecule type" value="Genomic_DNA"/>
</dbReference>
<evidence type="ECO:0000256" key="8">
    <source>
        <dbReference type="ARBA" id="ARBA00022827"/>
    </source>
</evidence>
<dbReference type="Gene3D" id="2.10.240.10">
    <property type="entry name" value="Dihydroorotate dehydrogenase, electron transfer subunit"/>
    <property type="match status" value="1"/>
</dbReference>
<evidence type="ECO:0000256" key="7">
    <source>
        <dbReference type="ARBA" id="ARBA00022723"/>
    </source>
</evidence>
<evidence type="ECO:0000256" key="3">
    <source>
        <dbReference type="ARBA" id="ARBA00011669"/>
    </source>
</evidence>
<comment type="subunit">
    <text evidence="3 15">Heterotetramer of 2 PyrK and 2 PyrD type B subunits.</text>
</comment>
<dbReference type="GO" id="GO:0051537">
    <property type="term" value="F:2 iron, 2 sulfur cluster binding"/>
    <property type="evidence" value="ECO:0007669"/>
    <property type="project" value="UniProtKB-KW"/>
</dbReference>
<keyword evidence="9 15" id="KW-0665">Pyrimidine biosynthesis</keyword>
<keyword evidence="4 15" id="KW-0813">Transport</keyword>
<organism evidence="20 22">
    <name type="scientific">Heyndrickxia coagulans</name>
    <name type="common">Weizmannia coagulans</name>
    <dbReference type="NCBI Taxonomy" id="1398"/>
    <lineage>
        <taxon>Bacteria</taxon>
        <taxon>Bacillati</taxon>
        <taxon>Bacillota</taxon>
        <taxon>Bacilli</taxon>
        <taxon>Bacillales</taxon>
        <taxon>Bacillaceae</taxon>
        <taxon>Heyndrickxia</taxon>
    </lineage>
</organism>
<dbReference type="STRING" id="1398.AB434_2633"/>
<evidence type="ECO:0000256" key="1">
    <source>
        <dbReference type="ARBA" id="ARBA00004715"/>
    </source>
</evidence>
<dbReference type="Gene3D" id="3.40.50.80">
    <property type="entry name" value="Nucleotide-binding domain of ferredoxin-NADP reductase (FNR) module"/>
    <property type="match status" value="1"/>
</dbReference>
<evidence type="ECO:0000313" key="21">
    <source>
        <dbReference type="Proteomes" id="UP000032024"/>
    </source>
</evidence>
<dbReference type="CDD" id="cd06218">
    <property type="entry name" value="DHOD_e_trans"/>
    <property type="match status" value="1"/>
</dbReference>
<dbReference type="GO" id="GO:0016491">
    <property type="term" value="F:oxidoreductase activity"/>
    <property type="evidence" value="ECO:0007669"/>
    <property type="project" value="InterPro"/>
</dbReference>
<keyword evidence="8 15" id="KW-0274">FAD</keyword>
<keyword evidence="21" id="KW-1185">Reference proteome</keyword>
<feature type="binding site" evidence="15 16">
    <location>
        <begin position="76"/>
        <end position="77"/>
    </location>
    <ligand>
        <name>FAD</name>
        <dbReference type="ChEBI" id="CHEBI:57692"/>
    </ligand>
</feature>
<dbReference type="Proteomes" id="UP000032024">
    <property type="component" value="Chromosome"/>
</dbReference>
<dbReference type="PATRIC" id="fig|1398.18.peg.2660"/>
<feature type="binding site" evidence="15 17">
    <location>
        <position position="220"/>
    </location>
    <ligand>
        <name>[2Fe-2S] cluster</name>
        <dbReference type="ChEBI" id="CHEBI:190135"/>
    </ligand>
</feature>
<dbReference type="InterPro" id="IPR037117">
    <property type="entry name" value="Dihydroorotate_DH_ele_sf"/>
</dbReference>
<evidence type="ECO:0000256" key="4">
    <source>
        <dbReference type="ARBA" id="ARBA00022448"/>
    </source>
</evidence>
<reference evidence="19" key="1">
    <citation type="submission" date="2015-01" db="EMBL/GenBank/DDBJ databases">
        <title>Comparative genome analysis of Bacillus coagulans HM-08, Clostridium butyricum HM-68, Bacillus subtilis HM-66 and Bacillus licheniformis BL-09.</title>
        <authorList>
            <person name="Zhang H."/>
        </authorList>
    </citation>
    <scope>NUCLEOTIDE SEQUENCE [LARGE SCALE GENOMIC DNA]</scope>
    <source>
        <strain evidence="19">HM-08</strain>
    </source>
</reference>
<feature type="domain" description="FAD-binding FR-type" evidence="18">
    <location>
        <begin position="1"/>
        <end position="101"/>
    </location>
</feature>
<comment type="function">
    <text evidence="15">Responsible for channeling the electrons from the oxidation of dihydroorotate from the FMN redox center in the PyrD type B subunit to the ultimate electron acceptor NAD(+).</text>
</comment>
<evidence type="ECO:0000313" key="19">
    <source>
        <dbReference type="EMBL" id="AJO23464.1"/>
    </source>
</evidence>
<dbReference type="PANTHER" id="PTHR43513:SF3">
    <property type="entry name" value="DIHYDROOROTATE DEHYDROGENASE B (NAD(+)), ELECTRON TRANSFER SUBUNIT-RELATED"/>
    <property type="match status" value="1"/>
</dbReference>
<dbReference type="Pfam" id="PF10418">
    <property type="entry name" value="DHODB_Fe-S_bind"/>
    <property type="match status" value="1"/>
</dbReference>
<dbReference type="InterPro" id="IPR050353">
    <property type="entry name" value="PyrK_electron_transfer"/>
</dbReference>
<dbReference type="GO" id="GO:0044205">
    <property type="term" value="P:'de novo' UMP biosynthetic process"/>
    <property type="evidence" value="ECO:0007669"/>
    <property type="project" value="UniProtKB-UniRule"/>
</dbReference>
<reference evidence="22" key="4">
    <citation type="submission" date="2016-01" db="EMBL/GenBank/DDBJ databases">
        <authorList>
            <person name="Mitreva M."/>
            <person name="Pepin K.H."/>
            <person name="Mihindukulasuriya K.A."/>
            <person name="Fulton R."/>
            <person name="Fronick C."/>
            <person name="O'Laughlin M."/>
            <person name="Miner T."/>
            <person name="Herter B."/>
            <person name="Rosa B.A."/>
            <person name="Cordes M."/>
            <person name="Tomlinson C."/>
            <person name="Wollam A."/>
            <person name="Palsikar V.B."/>
            <person name="Mardis E.R."/>
            <person name="Wilson R.K."/>
        </authorList>
    </citation>
    <scope>NUCLEOTIDE SEQUENCE [LARGE SCALE GENOMIC DNA]</scope>
    <source>
        <strain evidence="22">GED7749B</strain>
    </source>
</reference>
<keyword evidence="5 15" id="KW-0285">Flavoprotein</keyword>
<comment type="cofactor">
    <cofactor evidence="15 16">
        <name>FAD</name>
        <dbReference type="ChEBI" id="CHEBI:57692"/>
    </cofactor>
    <text evidence="15 16">Binds 1 FAD per subunit.</text>
</comment>
<dbReference type="PROSITE" id="PS51384">
    <property type="entry name" value="FAD_FR"/>
    <property type="match status" value="1"/>
</dbReference>
<dbReference type="Gene3D" id="2.40.30.10">
    <property type="entry name" value="Translation factors"/>
    <property type="match status" value="1"/>
</dbReference>
<gene>
    <name evidence="15" type="primary">pyrK</name>
    <name evidence="20" type="ORF">HMPREF3213_03309</name>
    <name evidence="19" type="ORF">SB48_HM08orf04252</name>
</gene>
<evidence type="ECO:0000256" key="13">
    <source>
        <dbReference type="ARBA" id="ARBA00069792"/>
    </source>
</evidence>
<reference evidence="21" key="2">
    <citation type="submission" date="2015-01" db="EMBL/GenBank/DDBJ databases">
        <title>Comparative genome analysis of Bacillus coagulans HM-08, Clostridium butyricum HM-68, Bacillus subtilis HM-66 and Bacillus paralicheniformis BL-09.</title>
        <authorList>
            <person name="Zhang H."/>
        </authorList>
    </citation>
    <scope>NUCLEOTIDE SEQUENCE [LARGE SCALE GENOMIC DNA]</scope>
    <source>
        <strain evidence="21">HM-08</strain>
    </source>
</reference>
<evidence type="ECO:0000259" key="18">
    <source>
        <dbReference type="PROSITE" id="PS51384"/>
    </source>
</evidence>
<comment type="cofactor">
    <cofactor evidence="15">
        <name>[2Fe-2S] cluster</name>
        <dbReference type="ChEBI" id="CHEBI:190135"/>
    </cofactor>
    <text evidence="15">Binds 1 [2Fe-2S] cluster per subunit.</text>
</comment>
<keyword evidence="7 15" id="KW-0479">Metal-binding</keyword>
<keyword evidence="10 15" id="KW-0249">Electron transport</keyword>
<evidence type="ECO:0000313" key="20">
    <source>
        <dbReference type="EMBL" id="KWZ77120.1"/>
    </source>
</evidence>
<dbReference type="GO" id="GO:0009055">
    <property type="term" value="F:electron transfer activity"/>
    <property type="evidence" value="ECO:0007669"/>
    <property type="project" value="UniProtKB-UniRule"/>
</dbReference>
<protein>
    <recommendedName>
        <fullName evidence="13 15">Dihydroorotate dehydrogenase B (NAD(+)), electron transfer subunit</fullName>
    </recommendedName>
    <alternativeName>
        <fullName evidence="14 15">Dihydroorotate oxidase B, electron transfer subunit</fullName>
    </alternativeName>
</protein>
<sequence length="258" mass="27508">MIQEYMIVKSNRLIAQDIWEMVLAGSLVRQIARPGQFVHVKAGSGFDPLLRRPISIAAVDRKNGALTLLYRVQGKGTRLMANMAPGARLDVLGPLGNGFPVDALRPGQKALLVGGGIGVPPLYELSRQLKAGGVEVRHVLGFESAAHAFYVEKFSTLAPTSVATVDGSWGTKGFVTDVLAAENWAFDCLYACGPAAMLRALEAAYPGQRGFFSLEERMACGTGACYGCVCRPKNDPTGTASKKVCSDGPVFEMGEILI</sequence>
<feature type="binding site" evidence="15 17">
    <location>
        <position position="245"/>
    </location>
    <ligand>
        <name>[2Fe-2S] cluster</name>
        <dbReference type="ChEBI" id="CHEBI:190135"/>
    </ligand>
</feature>
<evidence type="ECO:0000256" key="14">
    <source>
        <dbReference type="ARBA" id="ARBA00082223"/>
    </source>
</evidence>
<dbReference type="Proteomes" id="UP000070376">
    <property type="component" value="Unassembled WGS sequence"/>
</dbReference>
<evidence type="ECO:0000313" key="22">
    <source>
        <dbReference type="Proteomes" id="UP000070376"/>
    </source>
</evidence>
<evidence type="ECO:0000256" key="2">
    <source>
        <dbReference type="ARBA" id="ARBA00006422"/>
    </source>
</evidence>
<dbReference type="EMBL" id="LRPN01000177">
    <property type="protein sequence ID" value="KWZ77120.1"/>
    <property type="molecule type" value="Genomic_DNA"/>
</dbReference>
<feature type="binding site" evidence="15 16">
    <location>
        <begin position="69"/>
        <end position="71"/>
    </location>
    <ligand>
        <name>FAD</name>
        <dbReference type="ChEBI" id="CHEBI:57692"/>
    </ligand>
</feature>
<dbReference type="GO" id="GO:0050660">
    <property type="term" value="F:flavin adenine dinucleotide binding"/>
    <property type="evidence" value="ECO:0007669"/>
    <property type="project" value="InterPro"/>
</dbReference>
<feature type="binding site" evidence="15 17">
    <location>
        <position position="228"/>
    </location>
    <ligand>
        <name>[2Fe-2S] cluster</name>
        <dbReference type="ChEBI" id="CHEBI:190135"/>
    </ligand>
</feature>
<keyword evidence="12 15" id="KW-0411">Iron-sulfur</keyword>
<dbReference type="UniPathway" id="UPA00070">
    <property type="reaction ID" value="UER00945"/>
</dbReference>
<comment type="cofactor">
    <cofactor evidence="17">
        <name>[2Fe-2S] cluster</name>
        <dbReference type="ChEBI" id="CHEBI:190135"/>
    </cofactor>
    <text evidence="17">Binds 1 [2Fe-2S] cluster per subunit.</text>
</comment>
<name>A0A0C5C9T8_HEYCO</name>
<dbReference type="NCBIfam" id="NF000799">
    <property type="entry name" value="PRK00054.1-4"/>
    <property type="match status" value="1"/>
</dbReference>
<proteinExistence type="inferred from homology"/>
<dbReference type="PANTHER" id="PTHR43513">
    <property type="entry name" value="DIHYDROOROTATE DEHYDROGENASE B (NAD(+)), ELECTRON TRANSFER SUBUNIT"/>
    <property type="match status" value="1"/>
</dbReference>
<dbReference type="SUPFAM" id="SSF52343">
    <property type="entry name" value="Ferredoxin reductase-like, C-terminal NADP-linked domain"/>
    <property type="match status" value="1"/>
</dbReference>
<comment type="pathway">
    <text evidence="1 15">Pyrimidine metabolism; UMP biosynthesis via de novo pathway; orotate from (S)-dihydroorotate (NAD(+) route): step 1/1.</text>
</comment>
<dbReference type="InterPro" id="IPR039261">
    <property type="entry name" value="FNR_nucleotide-bd"/>
</dbReference>
<accession>A0A0C5C9T8</accession>
<dbReference type="GO" id="GO:0046872">
    <property type="term" value="F:metal ion binding"/>
    <property type="evidence" value="ECO:0007669"/>
    <property type="project" value="UniProtKB-KW"/>
</dbReference>
<dbReference type="RefSeq" id="WP_014095536.1">
    <property type="nucleotide sequence ID" value="NZ_CP010525.1"/>
</dbReference>
<evidence type="ECO:0000256" key="16">
    <source>
        <dbReference type="PIRSR" id="PIRSR006816-1"/>
    </source>
</evidence>
<dbReference type="PRINTS" id="PR00409">
    <property type="entry name" value="PHDIOXRDTASE"/>
</dbReference>
<keyword evidence="11 15" id="KW-0408">Iron</keyword>
<feature type="binding site" evidence="15 17">
    <location>
        <position position="225"/>
    </location>
    <ligand>
        <name>[2Fe-2S] cluster</name>
        <dbReference type="ChEBI" id="CHEBI:190135"/>
    </ligand>
</feature>
<dbReference type="HAMAP" id="MF_01211">
    <property type="entry name" value="DHODB_Fe_S_bind"/>
    <property type="match status" value="1"/>
</dbReference>
<reference evidence="20" key="3">
    <citation type="submission" date="2016-01" db="EMBL/GenBank/DDBJ databases">
        <authorList>
            <person name="Oliw E.H."/>
        </authorList>
    </citation>
    <scope>NUCLEOTIDE SEQUENCE [LARGE SCALE GENOMIC DNA]</scope>
    <source>
        <strain evidence="20">GED7749B</strain>
    </source>
</reference>
<keyword evidence="6 15" id="KW-0001">2Fe-2S</keyword>
<evidence type="ECO:0000256" key="10">
    <source>
        <dbReference type="ARBA" id="ARBA00022982"/>
    </source>
</evidence>
<evidence type="ECO:0000256" key="6">
    <source>
        <dbReference type="ARBA" id="ARBA00022714"/>
    </source>
</evidence>
<evidence type="ECO:0000256" key="17">
    <source>
        <dbReference type="PIRSR" id="PIRSR006816-2"/>
    </source>
</evidence>
<dbReference type="InterPro" id="IPR023455">
    <property type="entry name" value="Dihydroorotate_DHASE_ETsu"/>
</dbReference>
<evidence type="ECO:0000256" key="11">
    <source>
        <dbReference type="ARBA" id="ARBA00023004"/>
    </source>
</evidence>
<dbReference type="GeneID" id="93260233"/>
<dbReference type="PIRSF" id="PIRSF006816">
    <property type="entry name" value="Cyc3_hyd_g"/>
    <property type="match status" value="1"/>
</dbReference>
<dbReference type="InterPro" id="IPR019480">
    <property type="entry name" value="Dihydroorotate_DH_Fe-S-bd"/>
</dbReference>
<comment type="similarity">
    <text evidence="2 15">Belongs to the PyrK family.</text>
</comment>
<evidence type="ECO:0000256" key="15">
    <source>
        <dbReference type="HAMAP-Rule" id="MF_01211"/>
    </source>
</evidence>
<dbReference type="InterPro" id="IPR017938">
    <property type="entry name" value="Riboflavin_synthase-like_b-brl"/>
</dbReference>
<evidence type="ECO:0000256" key="9">
    <source>
        <dbReference type="ARBA" id="ARBA00022975"/>
    </source>
</evidence>
<dbReference type="InterPro" id="IPR012165">
    <property type="entry name" value="Cyt_c3_hydrogenase_gsu"/>
</dbReference>
<dbReference type="InterPro" id="IPR017927">
    <property type="entry name" value="FAD-bd_FR_type"/>
</dbReference>
<evidence type="ECO:0000256" key="5">
    <source>
        <dbReference type="ARBA" id="ARBA00022630"/>
    </source>
</evidence>
<dbReference type="AlphaFoldDB" id="A0A0C5C9T8"/>
<dbReference type="SUPFAM" id="SSF63380">
    <property type="entry name" value="Riboflavin synthase domain-like"/>
    <property type="match status" value="1"/>
</dbReference>
<dbReference type="FunFam" id="2.10.240.10:FF:000001">
    <property type="entry name" value="Dihydroorotate dehydrogenase B (NAD(+)), electron transfer subunit"/>
    <property type="match status" value="1"/>
</dbReference>